<proteinExistence type="predicted"/>
<evidence type="ECO:0000313" key="3">
    <source>
        <dbReference type="Proteomes" id="UP000252706"/>
    </source>
</evidence>
<feature type="domain" description="Rhodanese" evidence="1">
    <location>
        <begin position="22"/>
        <end position="118"/>
    </location>
</feature>
<dbReference type="SUPFAM" id="SSF52821">
    <property type="entry name" value="Rhodanese/Cell cycle control phosphatase"/>
    <property type="match status" value="1"/>
</dbReference>
<comment type="caution">
    <text evidence="2">The sequence shown here is derived from an EMBL/GenBank/DDBJ whole genome shotgun (WGS) entry which is preliminary data.</text>
</comment>
<organism evidence="2 3">
    <name type="scientific">Phaeobacter gallaeciensis</name>
    <dbReference type="NCBI Taxonomy" id="60890"/>
    <lineage>
        <taxon>Bacteria</taxon>
        <taxon>Pseudomonadati</taxon>
        <taxon>Pseudomonadota</taxon>
        <taxon>Alphaproteobacteria</taxon>
        <taxon>Rhodobacterales</taxon>
        <taxon>Roseobacteraceae</taxon>
        <taxon>Phaeobacter</taxon>
    </lineage>
</organism>
<gene>
    <name evidence="2" type="ORF">DS909_15530</name>
</gene>
<evidence type="ECO:0000259" key="1">
    <source>
        <dbReference type="PROSITE" id="PS50206"/>
    </source>
</evidence>
<dbReference type="Pfam" id="PF00581">
    <property type="entry name" value="Rhodanese"/>
    <property type="match status" value="1"/>
</dbReference>
<keyword evidence="2" id="KW-0808">Transferase</keyword>
<dbReference type="SMART" id="SM00450">
    <property type="entry name" value="RHOD"/>
    <property type="match status" value="1"/>
</dbReference>
<accession>A0A366WTV5</accession>
<dbReference type="OrthoDB" id="9807812at2"/>
<dbReference type="InterPro" id="IPR001763">
    <property type="entry name" value="Rhodanese-like_dom"/>
</dbReference>
<dbReference type="PANTHER" id="PTHR44086">
    <property type="entry name" value="THIOSULFATE SULFURTRANSFERASE RDL2, MITOCHONDRIAL-RELATED"/>
    <property type="match status" value="1"/>
</dbReference>
<dbReference type="AlphaFoldDB" id="A0A366WTV5"/>
<evidence type="ECO:0000313" key="2">
    <source>
        <dbReference type="EMBL" id="RBW52946.1"/>
    </source>
</evidence>
<dbReference type="Gene3D" id="3.40.250.10">
    <property type="entry name" value="Rhodanese-like domain"/>
    <property type="match status" value="1"/>
</dbReference>
<dbReference type="RefSeq" id="WP_113824381.1">
    <property type="nucleotide sequence ID" value="NZ_QOCE01000038.1"/>
</dbReference>
<reference evidence="2 3" key="1">
    <citation type="submission" date="2018-07" db="EMBL/GenBank/DDBJ databases">
        <title>Modular assembly of carbohydrate-degrading microbial communities in the ocean.</title>
        <authorList>
            <person name="Enke T.N."/>
            <person name="Datta M.S."/>
            <person name="Schwartzman J.A."/>
            <person name="Cermak N."/>
            <person name="Schmitz D.A."/>
            <person name="Barrere J."/>
            <person name="Cordero O.X."/>
        </authorList>
    </citation>
    <scope>NUCLEOTIDE SEQUENCE [LARGE SCALE GENOMIC DNA]</scope>
    <source>
        <strain evidence="2 3">C3M10</strain>
    </source>
</reference>
<dbReference type="EMBL" id="QOCE01000038">
    <property type="protein sequence ID" value="RBW52946.1"/>
    <property type="molecule type" value="Genomic_DNA"/>
</dbReference>
<protein>
    <submittedName>
        <fullName evidence="2">Sulfurtransferase</fullName>
    </submittedName>
</protein>
<dbReference type="PROSITE" id="PS50206">
    <property type="entry name" value="RHODANESE_3"/>
    <property type="match status" value="1"/>
</dbReference>
<dbReference type="InterPro" id="IPR036873">
    <property type="entry name" value="Rhodanese-like_dom_sf"/>
</dbReference>
<dbReference type="PANTHER" id="PTHR44086:SF10">
    <property type="entry name" value="THIOSULFATE SULFURTRANSFERASE_RHODANESE-LIKE DOMAIN-CONTAINING PROTEIN 3"/>
    <property type="match status" value="1"/>
</dbReference>
<sequence>MFNLKALFGTGLDAADAIEKHRNGTITVVDVRDLTEVRTSGLARGALHIPLSSLQKKADPKNPEFITDLHANACIALYCASGARSMAGKRILKKLGYQNVHNIGGLDHWRRAGGVVEAI</sequence>
<dbReference type="Proteomes" id="UP000252706">
    <property type="component" value="Unassembled WGS sequence"/>
</dbReference>
<dbReference type="GO" id="GO:0004792">
    <property type="term" value="F:thiosulfate-cyanide sulfurtransferase activity"/>
    <property type="evidence" value="ECO:0007669"/>
    <property type="project" value="TreeGrafter"/>
</dbReference>
<name>A0A366WTV5_9RHOB</name>